<evidence type="ECO:0000256" key="4">
    <source>
        <dbReference type="ARBA" id="ARBA00022737"/>
    </source>
</evidence>
<keyword evidence="5 11" id="KW-1133">Transmembrane helix</keyword>
<evidence type="ECO:0000256" key="6">
    <source>
        <dbReference type="ARBA" id="ARBA00023043"/>
    </source>
</evidence>
<evidence type="ECO:0000256" key="3">
    <source>
        <dbReference type="ARBA" id="ARBA00022692"/>
    </source>
</evidence>
<evidence type="ECO:0000256" key="2">
    <source>
        <dbReference type="ARBA" id="ARBA00022448"/>
    </source>
</evidence>
<dbReference type="GO" id="GO:0005216">
    <property type="term" value="F:monoatomic ion channel activity"/>
    <property type="evidence" value="ECO:0007669"/>
    <property type="project" value="InterPro"/>
</dbReference>
<keyword evidence="9" id="KW-0407">Ion channel</keyword>
<evidence type="ECO:0000313" key="13">
    <source>
        <dbReference type="EMBL" id="MBC1170610.1"/>
    </source>
</evidence>
<keyword evidence="8 11" id="KW-0472">Membrane</keyword>
<dbReference type="GO" id="GO:1902495">
    <property type="term" value="C:transmembrane transporter complex"/>
    <property type="evidence" value="ECO:0007669"/>
    <property type="project" value="TreeGrafter"/>
</dbReference>
<protein>
    <submittedName>
        <fullName evidence="13">Putative conserved plasma membrane protein</fullName>
    </submittedName>
</protein>
<dbReference type="VEuPathDB" id="VectorBase:LLONM1_006900"/>
<reference evidence="13" key="1">
    <citation type="journal article" date="2020" name="BMC">
        <title>Leishmania infection induces a limited differential gene expression in the sand fly midgut.</title>
        <authorList>
            <person name="Coutinho-Abreu I.V."/>
            <person name="Serafim T.D."/>
            <person name="Meneses C."/>
            <person name="Kamhawi S."/>
            <person name="Oliveira F."/>
            <person name="Valenzuela J.G."/>
        </authorList>
    </citation>
    <scope>NUCLEOTIDE SEQUENCE</scope>
    <source>
        <strain evidence="13">Jacobina</strain>
        <tissue evidence="13">Midgut</tissue>
    </source>
</reference>
<dbReference type="InterPro" id="IPR005821">
    <property type="entry name" value="Ion_trans_dom"/>
</dbReference>
<dbReference type="PANTHER" id="PTHR47143">
    <property type="entry name" value="TRANSIENT RECEPTOR POTENTIAL CATION CHANNEL PROTEIN PAINLESS"/>
    <property type="match status" value="1"/>
</dbReference>
<evidence type="ECO:0000259" key="12">
    <source>
        <dbReference type="Pfam" id="PF00520"/>
    </source>
</evidence>
<dbReference type="InterPro" id="IPR052076">
    <property type="entry name" value="TRP_cation_channel"/>
</dbReference>
<evidence type="ECO:0000256" key="7">
    <source>
        <dbReference type="ARBA" id="ARBA00023065"/>
    </source>
</evidence>
<dbReference type="Pfam" id="PF00520">
    <property type="entry name" value="Ion_trans"/>
    <property type="match status" value="1"/>
</dbReference>
<keyword evidence="2" id="KW-0813">Transport</keyword>
<keyword evidence="4" id="KW-0677">Repeat</keyword>
<dbReference type="Gene3D" id="1.10.287.70">
    <property type="match status" value="1"/>
</dbReference>
<evidence type="ECO:0000256" key="1">
    <source>
        <dbReference type="ARBA" id="ARBA00004141"/>
    </source>
</evidence>
<evidence type="ECO:0000256" key="9">
    <source>
        <dbReference type="ARBA" id="ARBA00023303"/>
    </source>
</evidence>
<accession>A0A7G3ACI7</accession>
<organism evidence="13">
    <name type="scientific">Lutzomyia longipalpis</name>
    <name type="common">Sand fly</name>
    <dbReference type="NCBI Taxonomy" id="7200"/>
    <lineage>
        <taxon>Eukaryota</taxon>
        <taxon>Metazoa</taxon>
        <taxon>Ecdysozoa</taxon>
        <taxon>Arthropoda</taxon>
        <taxon>Hexapoda</taxon>
        <taxon>Insecta</taxon>
        <taxon>Pterygota</taxon>
        <taxon>Neoptera</taxon>
        <taxon>Endopterygota</taxon>
        <taxon>Diptera</taxon>
        <taxon>Nematocera</taxon>
        <taxon>Psychodoidea</taxon>
        <taxon>Psychodidae</taxon>
        <taxon>Lutzomyia</taxon>
        <taxon>Lutzomyia</taxon>
    </lineage>
</organism>
<evidence type="ECO:0000256" key="5">
    <source>
        <dbReference type="ARBA" id="ARBA00022989"/>
    </source>
</evidence>
<evidence type="ECO:0000256" key="8">
    <source>
        <dbReference type="ARBA" id="ARBA00023136"/>
    </source>
</evidence>
<keyword evidence="6" id="KW-0040">ANK repeat</keyword>
<keyword evidence="7" id="KW-0406">Ion transport</keyword>
<feature type="transmembrane region" description="Helical" evidence="11">
    <location>
        <begin position="12"/>
        <end position="31"/>
    </location>
</feature>
<feature type="domain" description="Ion transport" evidence="12">
    <location>
        <begin position="6"/>
        <end position="113"/>
    </location>
</feature>
<comment type="subcellular location">
    <subcellularLocation>
        <location evidence="1">Membrane</location>
        <topology evidence="1">Multi-pass membrane protein</topology>
    </subcellularLocation>
</comment>
<dbReference type="AlphaFoldDB" id="A0A7G3ACI7"/>
<name>A0A7G3ACI7_LUTLO</name>
<sequence length="270" mass="30792">MLRTVSITFMRSLMLYSILLIAFALCFYTLLGGTDNPNAQVEDGFNKFIDPGTAIIKTIVMMTGEFEAANIEFKSNTLSYVFFLLFVFFMSVVLFNLLNGLAVSDTQAIKAEAELTGFITRAQVLERYEKLVFGKNPGQWFRVISEVCYFRKIARRFICVFPFYLPKKILVLSPNRGNRIYNHSNTSKLMRNDIGTSGEANDLLRTSGPCCFGCEKCTSLDGKIVRYTKEVIDKNQWADKAKQEKQRLENIENQLTDIQNKLTLLLGDRI</sequence>
<dbReference type="EMBL" id="GITU01001907">
    <property type="protein sequence ID" value="MBC1170610.1"/>
    <property type="molecule type" value="Transcribed_RNA"/>
</dbReference>
<keyword evidence="3 11" id="KW-0812">Transmembrane</keyword>
<evidence type="ECO:0000256" key="11">
    <source>
        <dbReference type="SAM" id="Phobius"/>
    </source>
</evidence>
<evidence type="ECO:0000256" key="10">
    <source>
        <dbReference type="SAM" id="Coils"/>
    </source>
</evidence>
<keyword evidence="10" id="KW-0175">Coiled coil</keyword>
<feature type="coiled-coil region" evidence="10">
    <location>
        <begin position="234"/>
        <end position="268"/>
    </location>
</feature>
<feature type="transmembrane region" description="Helical" evidence="11">
    <location>
        <begin position="80"/>
        <end position="98"/>
    </location>
</feature>
<proteinExistence type="predicted"/>
<dbReference type="PANTHER" id="PTHR47143:SF4">
    <property type="entry name" value="TRANSIENT RECEPTOR POTENTIAL CATION CHANNEL PROTEIN PAINLESS"/>
    <property type="match status" value="1"/>
</dbReference>